<organism evidence="1 2">
    <name type="scientific">Lutibacter oricola</name>
    <dbReference type="NCBI Taxonomy" id="762486"/>
    <lineage>
        <taxon>Bacteria</taxon>
        <taxon>Pseudomonadati</taxon>
        <taxon>Bacteroidota</taxon>
        <taxon>Flavobacteriia</taxon>
        <taxon>Flavobacteriales</taxon>
        <taxon>Flavobacteriaceae</taxon>
        <taxon>Lutibacter</taxon>
    </lineage>
</organism>
<dbReference type="EMBL" id="FNNJ01000006">
    <property type="protein sequence ID" value="SDX54489.1"/>
    <property type="molecule type" value="Genomic_DNA"/>
</dbReference>
<dbReference type="OrthoDB" id="790983at2"/>
<sequence length="281" mass="33216">MKRINPTFNRYKKSIALIEKSNLNSLTNLKQGIKLSRECLNEFSDLVRPKNFSSKKDEITFFKYQKPYVEGRLQYFKKLHNYLLEKPVSGISKQQKFINIELNKLDSKKCKQLEFVKYYRLEENKLDHLYFLRGVDQLELFVDTSHHFKDPLFTTSRDLLVSKIIAHDLLINFYNNELEYLKNKKIRTIIEEVKPEIFNDLEWTGTKTELIELIIALNESGCFRNGNADLNRIVKVCEELFNLDLGNIRKTFDQIKSRKKDSTKFLDKLTLSLSNKLALEV</sequence>
<reference evidence="1 2" key="1">
    <citation type="submission" date="2016-10" db="EMBL/GenBank/DDBJ databases">
        <authorList>
            <person name="de Groot N.N."/>
        </authorList>
    </citation>
    <scope>NUCLEOTIDE SEQUENCE [LARGE SCALE GENOMIC DNA]</scope>
    <source>
        <strain evidence="1 2">DSM 24956</strain>
    </source>
</reference>
<evidence type="ECO:0000313" key="1">
    <source>
        <dbReference type="EMBL" id="SDX54489.1"/>
    </source>
</evidence>
<proteinExistence type="predicted"/>
<dbReference type="Proteomes" id="UP000199595">
    <property type="component" value="Unassembled WGS sequence"/>
</dbReference>
<keyword evidence="2" id="KW-1185">Reference proteome</keyword>
<accession>A0A1H3CM21</accession>
<dbReference type="Pfam" id="PF09357">
    <property type="entry name" value="RteC"/>
    <property type="match status" value="1"/>
</dbReference>
<name>A0A1H3CM21_9FLAO</name>
<dbReference type="AlphaFoldDB" id="A0A1H3CM21"/>
<evidence type="ECO:0000313" key="2">
    <source>
        <dbReference type="Proteomes" id="UP000199595"/>
    </source>
</evidence>
<dbReference type="STRING" id="762486.SAMN05444411_106187"/>
<dbReference type="RefSeq" id="WP_090123872.1">
    <property type="nucleotide sequence ID" value="NZ_FNNJ01000006.1"/>
</dbReference>
<protein>
    <submittedName>
        <fullName evidence="1">RteC protein</fullName>
    </submittedName>
</protein>
<gene>
    <name evidence="1" type="ORF">SAMN05444411_106187</name>
</gene>
<dbReference type="InterPro" id="IPR018534">
    <property type="entry name" value="Tet_reg_excision_RteC"/>
</dbReference>